<dbReference type="PROSITE" id="PS00501">
    <property type="entry name" value="SPASE_I_1"/>
    <property type="match status" value="1"/>
</dbReference>
<protein>
    <recommendedName>
        <fullName evidence="2 6">Signal peptidase I</fullName>
        <ecNumber evidence="6">3.4.21.89</ecNumber>
    </recommendedName>
</protein>
<dbReference type="GO" id="GO:0016020">
    <property type="term" value="C:membrane"/>
    <property type="evidence" value="ECO:0007669"/>
    <property type="project" value="UniProtKB-SubCell"/>
</dbReference>
<dbReference type="InterPro" id="IPR036286">
    <property type="entry name" value="LexA/Signal_pep-like_sf"/>
</dbReference>
<dbReference type="GO" id="GO:0004252">
    <property type="term" value="F:serine-type endopeptidase activity"/>
    <property type="evidence" value="ECO:0007669"/>
    <property type="project" value="InterPro"/>
</dbReference>
<feature type="domain" description="Peptidase S26" evidence="7">
    <location>
        <begin position="30"/>
        <end position="290"/>
    </location>
</feature>
<name>A0A0P0GRR1_9BACE</name>
<feature type="transmembrane region" description="Helical" evidence="6">
    <location>
        <begin position="21"/>
        <end position="45"/>
    </location>
</feature>
<keyword evidence="6" id="KW-0812">Transmembrane</keyword>
<dbReference type="PRINTS" id="PR00727">
    <property type="entry name" value="LEADERPTASE"/>
</dbReference>
<dbReference type="PANTHER" id="PTHR43390">
    <property type="entry name" value="SIGNAL PEPTIDASE I"/>
    <property type="match status" value="1"/>
</dbReference>
<evidence type="ECO:0000259" key="7">
    <source>
        <dbReference type="Pfam" id="PF10502"/>
    </source>
</evidence>
<organism evidence="8 9">
    <name type="scientific">Bacteroides cellulosilyticus</name>
    <dbReference type="NCBI Taxonomy" id="246787"/>
    <lineage>
        <taxon>Bacteria</taxon>
        <taxon>Pseudomonadati</taxon>
        <taxon>Bacteroidota</taxon>
        <taxon>Bacteroidia</taxon>
        <taxon>Bacteroidales</taxon>
        <taxon>Bacteroidaceae</taxon>
        <taxon>Bacteroides</taxon>
    </lineage>
</organism>
<keyword evidence="6" id="KW-0472">Membrane</keyword>
<evidence type="ECO:0000313" key="9">
    <source>
        <dbReference type="Proteomes" id="UP000061809"/>
    </source>
</evidence>
<dbReference type="Pfam" id="PF10502">
    <property type="entry name" value="Peptidase_S26"/>
    <property type="match status" value="1"/>
</dbReference>
<dbReference type="AlphaFoldDB" id="A0A0P0GRR1"/>
<evidence type="ECO:0000313" key="8">
    <source>
        <dbReference type="EMBL" id="ALJ59981.1"/>
    </source>
</evidence>
<comment type="similarity">
    <text evidence="1 6">Belongs to the peptidase S26 family.</text>
</comment>
<dbReference type="CDD" id="cd06530">
    <property type="entry name" value="S26_SPase_I"/>
    <property type="match status" value="2"/>
</dbReference>
<reference evidence="8 9" key="1">
    <citation type="journal article" date="2015" name="Science">
        <title>Genetic determinants of in vivo fitness and diet responsiveness in multiple human gut Bacteroides.</title>
        <authorList>
            <person name="Wu M."/>
            <person name="McNulty N.P."/>
            <person name="Rodionov D.A."/>
            <person name="Khoroshkin M.S."/>
            <person name="Griffin N.W."/>
            <person name="Cheng J."/>
            <person name="Latreille P."/>
            <person name="Kerstetter R.A."/>
            <person name="Terrapon N."/>
            <person name="Henrissat B."/>
            <person name="Osterman A.L."/>
            <person name="Gordon J.I."/>
        </authorList>
    </citation>
    <scope>NUCLEOTIDE SEQUENCE [LARGE SCALE GENOMIC DNA]</scope>
    <source>
        <strain evidence="8 9">WH2</strain>
    </source>
</reference>
<dbReference type="Gene3D" id="2.10.109.10">
    <property type="entry name" value="Umud Fragment, subunit A"/>
    <property type="match status" value="1"/>
</dbReference>
<dbReference type="InterPro" id="IPR019533">
    <property type="entry name" value="Peptidase_S26"/>
</dbReference>
<evidence type="ECO:0000256" key="6">
    <source>
        <dbReference type="RuleBase" id="RU362042"/>
    </source>
</evidence>
<dbReference type="GO" id="GO:0009003">
    <property type="term" value="F:signal peptidase activity"/>
    <property type="evidence" value="ECO:0007669"/>
    <property type="project" value="UniProtKB-EC"/>
</dbReference>
<keyword evidence="3 6" id="KW-0645">Protease</keyword>
<dbReference type="PANTHER" id="PTHR43390:SF1">
    <property type="entry name" value="CHLOROPLAST PROCESSING PEPTIDASE"/>
    <property type="match status" value="1"/>
</dbReference>
<comment type="catalytic activity">
    <reaction evidence="6">
        <text>Cleavage of hydrophobic, N-terminal signal or leader sequences from secreted and periplasmic proteins.</text>
        <dbReference type="EC" id="3.4.21.89"/>
    </reaction>
</comment>
<evidence type="ECO:0000256" key="1">
    <source>
        <dbReference type="ARBA" id="ARBA00009370"/>
    </source>
</evidence>
<accession>A0A0P0GRR1</accession>
<dbReference type="SUPFAM" id="SSF51306">
    <property type="entry name" value="LexA/Signal peptidase"/>
    <property type="match status" value="1"/>
</dbReference>
<feature type="active site" evidence="5">
    <location>
        <position position="133"/>
    </location>
</feature>
<dbReference type="EC" id="3.4.21.89" evidence="6"/>
<keyword evidence="6" id="KW-1133">Transmembrane helix</keyword>
<dbReference type="EMBL" id="CP012801">
    <property type="protein sequence ID" value="ALJ59981.1"/>
    <property type="molecule type" value="Genomic_DNA"/>
</dbReference>
<feature type="active site" evidence="5">
    <location>
        <position position="59"/>
    </location>
</feature>
<evidence type="ECO:0000256" key="4">
    <source>
        <dbReference type="ARBA" id="ARBA00022801"/>
    </source>
</evidence>
<dbReference type="PATRIC" id="fig|246787.4.peg.2825"/>
<dbReference type="GO" id="GO:0006465">
    <property type="term" value="P:signal peptide processing"/>
    <property type="evidence" value="ECO:0007669"/>
    <property type="project" value="InterPro"/>
</dbReference>
<evidence type="ECO:0000256" key="5">
    <source>
        <dbReference type="PIRSR" id="PIRSR600223-1"/>
    </source>
</evidence>
<keyword evidence="4 6" id="KW-0378">Hydrolase</keyword>
<gene>
    <name evidence="8" type="primary">lepB_6</name>
    <name evidence="8" type="ORF">BcellWH2_02742</name>
</gene>
<evidence type="ECO:0000256" key="3">
    <source>
        <dbReference type="ARBA" id="ARBA00022670"/>
    </source>
</evidence>
<evidence type="ECO:0000256" key="2">
    <source>
        <dbReference type="ARBA" id="ARBA00019232"/>
    </source>
</evidence>
<comment type="subcellular location">
    <subcellularLocation>
        <location evidence="6">Membrane</location>
        <topology evidence="6">Single-pass type II membrane protein</topology>
    </subcellularLocation>
</comment>
<dbReference type="InterPro" id="IPR000223">
    <property type="entry name" value="Pept_S26A_signal_pept_1"/>
</dbReference>
<dbReference type="Proteomes" id="UP000061809">
    <property type="component" value="Chromosome"/>
</dbReference>
<dbReference type="NCBIfam" id="TIGR02227">
    <property type="entry name" value="sigpep_I_bact"/>
    <property type="match status" value="1"/>
</dbReference>
<sequence>MNVYLNIKMENNSSGKKKKGASWVVDKFLNLFLIACGVVVIWILLQVTSIATFKIPSDSMEPALLAGDNILVNKWVMGGRIFNIWDALEGKEVKISRLPGLGKIRRNDVLVFNFPYPAQWDSIGLNVMSYYVKRCVALPGDTFEIRKAHYWVRSCEMSLGNVESQDALMRIVANGREKDYGIVMSGYPYNGLVDWNIVNFGPLYLPAKGDEIEMNPKHAVLYRNVIEWEQRKKLFLYGDTVLLNDSAIHAYRFKENYYFVAGDKVMNSQDSRYWGLLPEPFIVGKAVRIWKSVDRGTDEIRWDRTFKNINNKN</sequence>
<dbReference type="KEGG" id="bcel:BcellWH2_02742"/>
<dbReference type="InterPro" id="IPR019756">
    <property type="entry name" value="Pept_S26A_signal_pept_1_Ser-AS"/>
</dbReference>
<proteinExistence type="inferred from homology"/>